<proteinExistence type="predicted"/>
<dbReference type="EMBL" id="BK016043">
    <property type="protein sequence ID" value="DAF91030.1"/>
    <property type="molecule type" value="Genomic_DNA"/>
</dbReference>
<accession>A0A8S5U9H9</accession>
<sequence>MQKNLIPEGDYLTVIRRAEVLPWGTMPHRALGLTLEICGGPQSGGGLFRWIFFDAFQPERARELFGRLGGRLSRVEEIDRDAPGLVCNLLRVRVIHDAQGRVKPLILGFAGRETCEQLKIGR</sequence>
<protein>
    <submittedName>
        <fullName evidence="1">Uncharacterized protein</fullName>
    </submittedName>
</protein>
<evidence type="ECO:0000313" key="1">
    <source>
        <dbReference type="EMBL" id="DAF91030.1"/>
    </source>
</evidence>
<name>A0A8S5U9H9_9CAUD</name>
<organism evidence="1">
    <name type="scientific">Myoviridae sp. ct9Uc11</name>
    <dbReference type="NCBI Taxonomy" id="2825042"/>
    <lineage>
        <taxon>Viruses</taxon>
        <taxon>Duplodnaviria</taxon>
        <taxon>Heunggongvirae</taxon>
        <taxon>Uroviricota</taxon>
        <taxon>Caudoviricetes</taxon>
    </lineage>
</organism>
<reference evidence="1" key="1">
    <citation type="journal article" date="2021" name="Proc. Natl. Acad. Sci. U.S.A.">
        <title>A Catalog of Tens of Thousands of Viruses from Human Metagenomes Reveals Hidden Associations with Chronic Diseases.</title>
        <authorList>
            <person name="Tisza M.J."/>
            <person name="Buck C.B."/>
        </authorList>
    </citation>
    <scope>NUCLEOTIDE SEQUENCE</scope>
    <source>
        <strain evidence="1">Ct9Uc11</strain>
    </source>
</reference>